<reference evidence="1" key="1">
    <citation type="submission" date="2016-02" db="EMBL/GenBank/DDBJ databases">
        <title>Halorhodospira halochloris DSM-1059 complete genome, version 2.</title>
        <authorList>
            <person name="Tsukatani Y."/>
        </authorList>
    </citation>
    <scope>NUCLEOTIDE SEQUENCE</scope>
    <source>
        <strain evidence="1">DSM 1059</strain>
    </source>
</reference>
<accession>A0A0X8X8S3</accession>
<sequence>MKGLVWGIAVVVALLAFGTVGGGYLIGGTLDERIEQAIQEADAETDSLVLTLQEHERGTLSSSATVRVYLAGEIGSEYRDQVGKPFAFELPVEIEHGPLIWEAAGPRFALAQIKGPLRLSDETIAGIEQASGEEIQWEVPLDGSPADLTALFGFDGSVDARIGLHDFTGTVLRGDHEELELELGGVEGVYRASYGDNERVESFLAGDVFAYGLYPDSGQLRDFSLSADMHAHDSGLWPGRLQANFARLELATEQSAEHLRGEDFELEIDDFTFLYALNIHSAEDGGDEQGELIIETRTGQSSLREGDEHFRLQAGNLDGVLSNISLESLIAAQQLAQQLEQMSDYQIDREMQALATEFLNAGPRLQIHEFSLYGDRGKVGLDGFIEVAEQQAGGLDLFALIAGLQTEFQLVAHKDELLSAIEVIDGDAAAEQFRMALDEAAQMGYVDEEDDTLSTKVSFSDGQLKINDESADELLEALIMEALVN</sequence>
<keyword evidence="2" id="KW-1185">Reference proteome</keyword>
<dbReference type="OrthoDB" id="5721321at2"/>
<protein>
    <recommendedName>
        <fullName evidence="3">GTP-binding protein YdgA</fullName>
    </recommendedName>
</protein>
<evidence type="ECO:0000313" key="2">
    <source>
        <dbReference type="Proteomes" id="UP000218890"/>
    </source>
</evidence>
<dbReference type="RefSeq" id="WP_096408915.1">
    <property type="nucleotide sequence ID" value="NZ_AP017372.2"/>
</dbReference>
<evidence type="ECO:0000313" key="1">
    <source>
        <dbReference type="EMBL" id="BAU57660.1"/>
    </source>
</evidence>
<dbReference type="InterPro" id="IPR010352">
    <property type="entry name" value="DUF945"/>
</dbReference>
<proteinExistence type="predicted"/>
<dbReference type="Proteomes" id="UP000218890">
    <property type="component" value="Chromosome"/>
</dbReference>
<dbReference type="EMBL" id="AP017372">
    <property type="protein sequence ID" value="BAU57660.1"/>
    <property type="molecule type" value="Genomic_DNA"/>
</dbReference>
<gene>
    <name evidence="1" type="ORF">HH1059_09660</name>
</gene>
<dbReference type="KEGG" id="hhk:HH1059_09660"/>
<name>A0A0X8X8S3_HALHR</name>
<dbReference type="Pfam" id="PF06097">
    <property type="entry name" value="DUF945"/>
    <property type="match status" value="1"/>
</dbReference>
<organism evidence="1 2">
    <name type="scientific">Halorhodospira halochloris</name>
    <name type="common">Ectothiorhodospira halochloris</name>
    <dbReference type="NCBI Taxonomy" id="1052"/>
    <lineage>
        <taxon>Bacteria</taxon>
        <taxon>Pseudomonadati</taxon>
        <taxon>Pseudomonadota</taxon>
        <taxon>Gammaproteobacteria</taxon>
        <taxon>Chromatiales</taxon>
        <taxon>Ectothiorhodospiraceae</taxon>
        <taxon>Halorhodospira</taxon>
    </lineage>
</organism>
<dbReference type="AlphaFoldDB" id="A0A0X8X8S3"/>
<evidence type="ECO:0008006" key="3">
    <source>
        <dbReference type="Google" id="ProtNLM"/>
    </source>
</evidence>